<evidence type="ECO:0000313" key="8">
    <source>
        <dbReference type="Proteomes" id="UP001634394"/>
    </source>
</evidence>
<feature type="transmembrane region" description="Helical" evidence="5">
    <location>
        <begin position="120"/>
        <end position="141"/>
    </location>
</feature>
<dbReference type="Proteomes" id="UP001634394">
    <property type="component" value="Unassembled WGS sequence"/>
</dbReference>
<protein>
    <recommendedName>
        <fullName evidence="6">RDD domain-containing protein</fullName>
    </recommendedName>
</protein>
<evidence type="ECO:0000256" key="3">
    <source>
        <dbReference type="ARBA" id="ARBA00022989"/>
    </source>
</evidence>
<comment type="subcellular location">
    <subcellularLocation>
        <location evidence="1">Membrane</location>
        <topology evidence="1">Multi-pass membrane protein</topology>
    </subcellularLocation>
</comment>
<dbReference type="GO" id="GO:0016020">
    <property type="term" value="C:membrane"/>
    <property type="evidence" value="ECO:0007669"/>
    <property type="project" value="UniProtKB-SubCell"/>
</dbReference>
<evidence type="ECO:0000256" key="5">
    <source>
        <dbReference type="SAM" id="Phobius"/>
    </source>
</evidence>
<evidence type="ECO:0000259" key="6">
    <source>
        <dbReference type="Pfam" id="PF06271"/>
    </source>
</evidence>
<feature type="transmembrane region" description="Helical" evidence="5">
    <location>
        <begin position="249"/>
        <end position="268"/>
    </location>
</feature>
<keyword evidence="2 5" id="KW-0812">Transmembrane</keyword>
<dbReference type="EMBL" id="JBJQND010000001">
    <property type="protein sequence ID" value="KAL3889421.1"/>
    <property type="molecule type" value="Genomic_DNA"/>
</dbReference>
<gene>
    <name evidence="7" type="ORF">ACJMK2_001765</name>
</gene>
<name>A0ABD3XUV0_SINWO</name>
<proteinExistence type="predicted"/>
<keyword evidence="8" id="KW-1185">Reference proteome</keyword>
<dbReference type="PANTHER" id="PTHR13659:SF5">
    <property type="entry name" value="PROTEIN FAM8A1"/>
    <property type="match status" value="1"/>
</dbReference>
<dbReference type="InterPro" id="IPR039871">
    <property type="entry name" value="FAM8A1"/>
</dbReference>
<evidence type="ECO:0000256" key="2">
    <source>
        <dbReference type="ARBA" id="ARBA00022692"/>
    </source>
</evidence>
<organism evidence="7 8">
    <name type="scientific">Sinanodonta woodiana</name>
    <name type="common">Chinese pond mussel</name>
    <name type="synonym">Anodonta woodiana</name>
    <dbReference type="NCBI Taxonomy" id="1069815"/>
    <lineage>
        <taxon>Eukaryota</taxon>
        <taxon>Metazoa</taxon>
        <taxon>Spiralia</taxon>
        <taxon>Lophotrochozoa</taxon>
        <taxon>Mollusca</taxon>
        <taxon>Bivalvia</taxon>
        <taxon>Autobranchia</taxon>
        <taxon>Heteroconchia</taxon>
        <taxon>Palaeoheterodonta</taxon>
        <taxon>Unionida</taxon>
        <taxon>Unionoidea</taxon>
        <taxon>Unionidae</taxon>
        <taxon>Unioninae</taxon>
        <taxon>Sinanodonta</taxon>
    </lineage>
</organism>
<dbReference type="InterPro" id="IPR010432">
    <property type="entry name" value="RDD"/>
</dbReference>
<comment type="caution">
    <text evidence="7">The sequence shown here is derived from an EMBL/GenBank/DDBJ whole genome shotgun (WGS) entry which is preliminary data.</text>
</comment>
<feature type="domain" description="RDD" evidence="6">
    <location>
        <begin position="110"/>
        <end position="280"/>
    </location>
</feature>
<reference evidence="7 8" key="1">
    <citation type="submission" date="2024-11" db="EMBL/GenBank/DDBJ databases">
        <title>Chromosome-level genome assembly of the freshwater bivalve Anodonta woodiana.</title>
        <authorList>
            <person name="Chen X."/>
        </authorList>
    </citation>
    <scope>NUCLEOTIDE SEQUENCE [LARGE SCALE GENOMIC DNA]</scope>
    <source>
        <strain evidence="7">MN2024</strain>
        <tissue evidence="7">Gills</tissue>
    </source>
</reference>
<dbReference type="AlphaFoldDB" id="A0ABD3XUV0"/>
<dbReference type="PANTHER" id="PTHR13659">
    <property type="entry name" value="AUTOSOMAL HIGHLY CONSERVED PROTEIN"/>
    <property type="match status" value="1"/>
</dbReference>
<keyword evidence="4 5" id="KW-0472">Membrane</keyword>
<dbReference type="Pfam" id="PF06271">
    <property type="entry name" value="RDD"/>
    <property type="match status" value="1"/>
</dbReference>
<keyword evidence="3 5" id="KW-1133">Transmembrane helix</keyword>
<accession>A0ABD3XUV0</accession>
<sequence>MDEERNEMPAVQYRNAREYAQALQSWLYQYRSMTAMNSFRTFMTQQMLMTSFGPVGQMQGASSWSPPVQQDDSRQRDFQGVNVNRQGTPSQAAGAAQQNVERQGQQFKIPMLWKRVAAEMLDFIFLLYIKLLVTVAIVRHFGHIDEDLLQFEIQLPFLIDITEMDYDKIFTLTSEVIALEIVNRICITMVEAFCLRQGFNGRIGGATPGKKVMRLKVISFDGLIDQMDGRVFITNPRNAGFVSAFIRSVIKNFSIAFFFPACLTVFFFRLNRATYDVLANTIVVEANDPPN</sequence>
<evidence type="ECO:0000313" key="7">
    <source>
        <dbReference type="EMBL" id="KAL3889421.1"/>
    </source>
</evidence>
<evidence type="ECO:0000256" key="4">
    <source>
        <dbReference type="ARBA" id="ARBA00023136"/>
    </source>
</evidence>
<evidence type="ECO:0000256" key="1">
    <source>
        <dbReference type="ARBA" id="ARBA00004141"/>
    </source>
</evidence>